<sequence length="180" mass="20977">MHISKSTQSIEFLSKQFPRAAFSLYRSEPEDYISCFVCWLKDESDLLYLWKKVASVIAYEYQTKLENKFDAWNIYLAFITPSPVNKSTKYEIENDKFSMRKMVISEANENFDPELHLNDEILGTDLKLSAVFSYKPPIDETQLKPLHEKLDSLLSNKKSNQTLSTEDITNLAKWISDNEI</sequence>
<protein>
    <submittedName>
        <fullName evidence="1">Uncharacterized protein</fullName>
    </submittedName>
</protein>
<dbReference type="Pfam" id="PF20289">
    <property type="entry name" value="MComp1"/>
    <property type="match status" value="1"/>
</dbReference>
<gene>
    <name evidence="1" type="ORF">PS925_02133</name>
</gene>
<evidence type="ECO:0000313" key="2">
    <source>
        <dbReference type="Proteomes" id="UP000412311"/>
    </source>
</evidence>
<organism evidence="1 2">
    <name type="scientific">Pseudomonas fluorescens</name>
    <dbReference type="NCBI Taxonomy" id="294"/>
    <lineage>
        <taxon>Bacteria</taxon>
        <taxon>Pseudomonadati</taxon>
        <taxon>Pseudomonadota</taxon>
        <taxon>Gammaproteobacteria</taxon>
        <taxon>Pseudomonadales</taxon>
        <taxon>Pseudomonadaceae</taxon>
        <taxon>Pseudomonas</taxon>
    </lineage>
</organism>
<proteinExistence type="predicted"/>
<dbReference type="EMBL" id="CABVJG010000005">
    <property type="protein sequence ID" value="VVP99097.1"/>
    <property type="molecule type" value="Genomic_DNA"/>
</dbReference>
<dbReference type="InterPro" id="IPR046905">
    <property type="entry name" value="ABC-3C_MC1"/>
</dbReference>
<accession>A0A5E7TMQ2</accession>
<dbReference type="Proteomes" id="UP000412311">
    <property type="component" value="Unassembled WGS sequence"/>
</dbReference>
<name>A0A5E7TMQ2_PSEFL</name>
<dbReference type="RefSeq" id="WP_150793528.1">
    <property type="nucleotide sequence ID" value="NZ_CABVJG010000005.1"/>
</dbReference>
<dbReference type="AlphaFoldDB" id="A0A5E7TMQ2"/>
<evidence type="ECO:0000313" key="1">
    <source>
        <dbReference type="EMBL" id="VVP99097.1"/>
    </source>
</evidence>
<reference evidence="1 2" key="1">
    <citation type="submission" date="2019-09" db="EMBL/GenBank/DDBJ databases">
        <authorList>
            <person name="Chandra G."/>
            <person name="Truman W A."/>
        </authorList>
    </citation>
    <scope>NUCLEOTIDE SEQUENCE [LARGE SCALE GENOMIC DNA]</scope>
    <source>
        <strain evidence="1">PS925</strain>
    </source>
</reference>